<proteinExistence type="predicted"/>
<dbReference type="CDD" id="cd15457">
    <property type="entry name" value="NADAR"/>
    <property type="match status" value="1"/>
</dbReference>
<evidence type="ECO:0000256" key="2">
    <source>
        <dbReference type="ARBA" id="ARBA00000751"/>
    </source>
</evidence>
<dbReference type="Pfam" id="PF08719">
    <property type="entry name" value="NADAR"/>
    <property type="match status" value="1"/>
</dbReference>
<accession>A0A1A8ZIB7</accession>
<evidence type="ECO:0000259" key="3">
    <source>
        <dbReference type="Pfam" id="PF08719"/>
    </source>
</evidence>
<dbReference type="NCBIfam" id="TIGR02464">
    <property type="entry name" value="ribofla_fusion"/>
    <property type="match status" value="1"/>
</dbReference>
<evidence type="ECO:0000313" key="5">
    <source>
        <dbReference type="Proteomes" id="UP000198765"/>
    </source>
</evidence>
<gene>
    <name evidence="4" type="ORF">GA0070621_1832</name>
</gene>
<dbReference type="InterPro" id="IPR012816">
    <property type="entry name" value="NADAR"/>
</dbReference>
<dbReference type="AlphaFoldDB" id="A0A1A8ZIB7"/>
<dbReference type="PATRIC" id="fig|299146.4.peg.1890"/>
<dbReference type="InterPro" id="IPR037238">
    <property type="entry name" value="YbiA-like_sf"/>
</dbReference>
<dbReference type="Proteomes" id="UP000198765">
    <property type="component" value="Chromosome I"/>
</dbReference>
<dbReference type="SUPFAM" id="SSF143990">
    <property type="entry name" value="YbiA-like"/>
    <property type="match status" value="1"/>
</dbReference>
<feature type="domain" description="NADAR" evidence="3">
    <location>
        <begin position="43"/>
        <end position="190"/>
    </location>
</feature>
<sequence length="194" mass="21329">MPSGTLSIVSPRSVAELVATVRSGRPVKFLHFWGHRPQRDGSVGAGCLSQWWPAPFTVDGRTYATAEHWMMWHKASLFGDAEIAERLLTTGHPHRAKALGRQVRGFDEATWAARRYEIVVAGSVAKFGQHEDLGRFLLGTGERVLVEASPVDRIWGIGLAAADPHAADPARWRGENLLGFALMDARAALRESRP</sequence>
<name>A0A1A8ZIB7_9ACTN</name>
<organism evidence="4 5">
    <name type="scientific">Micromonospora narathiwatensis</name>
    <dbReference type="NCBI Taxonomy" id="299146"/>
    <lineage>
        <taxon>Bacteria</taxon>
        <taxon>Bacillati</taxon>
        <taxon>Actinomycetota</taxon>
        <taxon>Actinomycetes</taxon>
        <taxon>Micromonosporales</taxon>
        <taxon>Micromonosporaceae</taxon>
        <taxon>Micromonospora</taxon>
    </lineage>
</organism>
<reference evidence="4 5" key="1">
    <citation type="submission" date="2016-06" db="EMBL/GenBank/DDBJ databases">
        <authorList>
            <person name="Kjaerup R.B."/>
            <person name="Dalgaard T.S."/>
            <person name="Juul-Madsen H.R."/>
        </authorList>
    </citation>
    <scope>NUCLEOTIDE SEQUENCE [LARGE SCALE GENOMIC DNA]</scope>
    <source>
        <strain evidence="4 5">DSM 45248</strain>
    </source>
</reference>
<comment type="catalytic activity">
    <reaction evidence="2">
        <text>2,5-diamino-6-hydroxy-4-(5-phosphoribosylamino)-pyrimidine + H2O = 2,5,6-triamino-4-hydroxypyrimidine + D-ribose 5-phosphate</text>
        <dbReference type="Rhea" id="RHEA:23436"/>
        <dbReference type="ChEBI" id="CHEBI:15377"/>
        <dbReference type="ChEBI" id="CHEBI:58614"/>
        <dbReference type="ChEBI" id="CHEBI:78346"/>
        <dbReference type="ChEBI" id="CHEBI:137796"/>
    </reaction>
</comment>
<dbReference type="Gene3D" id="1.10.357.40">
    <property type="entry name" value="YbiA-like"/>
    <property type="match status" value="1"/>
</dbReference>
<comment type="catalytic activity">
    <reaction evidence="1">
        <text>5-amino-6-(5-phospho-D-ribosylamino)uracil + H2O = 5,6-diaminouracil + D-ribose 5-phosphate</text>
        <dbReference type="Rhea" id="RHEA:55020"/>
        <dbReference type="ChEBI" id="CHEBI:15377"/>
        <dbReference type="ChEBI" id="CHEBI:46252"/>
        <dbReference type="ChEBI" id="CHEBI:58453"/>
        <dbReference type="ChEBI" id="CHEBI:78346"/>
    </reaction>
</comment>
<evidence type="ECO:0000313" key="4">
    <source>
        <dbReference type="EMBL" id="SBT43584.1"/>
    </source>
</evidence>
<protein>
    <recommendedName>
        <fullName evidence="3">NADAR domain-containing protein</fullName>
    </recommendedName>
</protein>
<evidence type="ECO:0000256" key="1">
    <source>
        <dbReference type="ARBA" id="ARBA00000022"/>
    </source>
</evidence>
<dbReference type="EMBL" id="LT594324">
    <property type="protein sequence ID" value="SBT43584.1"/>
    <property type="molecule type" value="Genomic_DNA"/>
</dbReference>
<keyword evidence="5" id="KW-1185">Reference proteome</keyword>